<dbReference type="GO" id="GO:0003676">
    <property type="term" value="F:nucleic acid binding"/>
    <property type="evidence" value="ECO:0007669"/>
    <property type="project" value="InterPro"/>
</dbReference>
<dbReference type="AlphaFoldDB" id="A0A8X8I9M3"/>
<evidence type="ECO:0000256" key="1">
    <source>
        <dbReference type="ARBA" id="ARBA00022741"/>
    </source>
</evidence>
<dbReference type="PANTHER" id="PTHR47957">
    <property type="entry name" value="ATP-DEPENDENT HELICASE HRQ1"/>
    <property type="match status" value="1"/>
</dbReference>
<dbReference type="GO" id="GO:0036297">
    <property type="term" value="P:interstrand cross-link repair"/>
    <property type="evidence" value="ECO:0007669"/>
    <property type="project" value="TreeGrafter"/>
</dbReference>
<keyword evidence="6" id="KW-1185">Reference proteome</keyword>
<dbReference type="InterPro" id="IPR055227">
    <property type="entry name" value="HRQ1_WHD"/>
</dbReference>
<dbReference type="EMBL" id="CP082237">
    <property type="protein sequence ID" value="QZT34204.1"/>
    <property type="molecule type" value="Genomic_DNA"/>
</dbReference>
<dbReference type="GO" id="GO:0043138">
    <property type="term" value="F:3'-5' DNA helicase activity"/>
    <property type="evidence" value="ECO:0007669"/>
    <property type="project" value="TreeGrafter"/>
</dbReference>
<accession>A0A8X8I9M3</accession>
<sequence>MYTRKNVAQLLEELKQDPAFADHIVEWVTLPSQEAKYAPFPEALHPTVRKALEQRGIKALYTHQATALEAALEGKNFVAVTPTASGKTLCYNLPVLNAIANNPHTRALYLFPTKALAQDQKTELQTFVDDMNADIKTHTYDGDTPANIRQVIRQAGHVVLTNPDMLHAAILPHHTKWVALFENLKYVVIDELHTYRGVFGSHVANVLRRLKRICRFYGSSPQFFCTSATIANPKELAEQLTGEPMVLVDNNGAPKGRKHFILYNPPVVNKPLNIRHSATLEARRIASLLLKNGIQTIVFARSRVKVEVILHYLRQLVQKELGPTSIRAYRGGYLPKERREIESGLRNGNIRCVVSTNALELGVDIGQLQACVLTGYPGTIASLWQQAGRAGRRQDESVVFLVGSSSPLDQYVMHHPEFIFERNPETARIQPDNLIILVDHIKCAAYELPFRQGETFEGVEIEEILHFLAEEQVLHYQKNKWYWMNDSFPAHNISLRSASQENVVIIDQTEAPNVKVIGEMDRFSAMTLLHDEAIYLHQGKQYQVEKLDYEQKKAYVREVNVNYYTDANLAVQLKVLEVDKQREERGVSFAYGDVTVNAMATIFKKIKFETHENIGSGPIHLPEEELHTTAAWVSLPAHLLNTYGEARLEQGLVGLAHILRHVASFYVMCDPQDLFVTPQVKAVHNEQPTIFLYDRYPGGIGLSEQVYQSIGKILQEVERAILRCPCESGCPSCVGAADGAEIRENSSASRKQLAMALLNIIRGEGIRLVT</sequence>
<dbReference type="CDD" id="cd18797">
    <property type="entry name" value="SF2_C_Hrq"/>
    <property type="match status" value="1"/>
</dbReference>
<dbReference type="Pfam" id="PF22982">
    <property type="entry name" value="WHD_HRQ1"/>
    <property type="match status" value="1"/>
</dbReference>
<protein>
    <submittedName>
        <fullName evidence="5">DEAD/DEAH box helicase</fullName>
    </submittedName>
</protein>
<dbReference type="GO" id="GO:0005524">
    <property type="term" value="F:ATP binding"/>
    <property type="evidence" value="ECO:0007669"/>
    <property type="project" value="UniProtKB-KW"/>
</dbReference>
<dbReference type="GO" id="GO:0006289">
    <property type="term" value="P:nucleotide-excision repair"/>
    <property type="evidence" value="ECO:0007669"/>
    <property type="project" value="TreeGrafter"/>
</dbReference>
<dbReference type="InterPro" id="IPR027417">
    <property type="entry name" value="P-loop_NTPase"/>
</dbReference>
<evidence type="ECO:0000313" key="6">
    <source>
        <dbReference type="Proteomes" id="UP000825179"/>
    </source>
</evidence>
<dbReference type="Pfam" id="PF00270">
    <property type="entry name" value="DEAD"/>
    <property type="match status" value="1"/>
</dbReference>
<dbReference type="RefSeq" id="WP_222822886.1">
    <property type="nucleotide sequence ID" value="NZ_CP082237.1"/>
</dbReference>
<keyword evidence="2" id="KW-0067">ATP-binding</keyword>
<dbReference type="InterPro" id="IPR011545">
    <property type="entry name" value="DEAD/DEAH_box_helicase_dom"/>
</dbReference>
<dbReference type="InterPro" id="IPR018973">
    <property type="entry name" value="MZB"/>
</dbReference>
<keyword evidence="5" id="KW-0378">Hydrolase</keyword>
<dbReference type="InterPro" id="IPR014001">
    <property type="entry name" value="Helicase_ATP-bd"/>
</dbReference>
<proteinExistence type="predicted"/>
<dbReference type="SMART" id="SM00490">
    <property type="entry name" value="HELICc"/>
    <property type="match status" value="1"/>
</dbReference>
<keyword evidence="1" id="KW-0547">Nucleotide-binding</keyword>
<dbReference type="Proteomes" id="UP000825179">
    <property type="component" value="Chromosome"/>
</dbReference>
<evidence type="ECO:0000259" key="3">
    <source>
        <dbReference type="PROSITE" id="PS51192"/>
    </source>
</evidence>
<feature type="domain" description="Helicase ATP-binding" evidence="3">
    <location>
        <begin position="68"/>
        <end position="248"/>
    </location>
</feature>
<dbReference type="Pfam" id="PF00271">
    <property type="entry name" value="Helicase_C"/>
    <property type="match status" value="1"/>
</dbReference>
<evidence type="ECO:0000256" key="2">
    <source>
        <dbReference type="ARBA" id="ARBA00022840"/>
    </source>
</evidence>
<dbReference type="InterPro" id="IPR001650">
    <property type="entry name" value="Helicase_C-like"/>
</dbReference>
<reference evidence="5 6" key="1">
    <citation type="journal article" date="2020" name="Extremophiles">
        <title>Genomic analysis of Caldalkalibacillus thermarum TA2.A1 reveals aerobic alkaliphilic metabolism and evolutionary hallmarks linking alkaliphilic bacteria and plant life.</title>
        <authorList>
            <person name="de Jong S.I."/>
            <person name="van den Broek M.A."/>
            <person name="Merkel A.Y."/>
            <person name="de la Torre Cortes P."/>
            <person name="Kalamorz F."/>
            <person name="Cook G.M."/>
            <person name="van Loosdrecht M.C.M."/>
            <person name="McMillan D.G.G."/>
        </authorList>
    </citation>
    <scope>NUCLEOTIDE SEQUENCE [LARGE SCALE GENOMIC DNA]</scope>
    <source>
        <strain evidence="5 6">TA2.A1</strain>
    </source>
</reference>
<feature type="domain" description="Helicase C-terminal" evidence="4">
    <location>
        <begin position="284"/>
        <end position="435"/>
    </location>
</feature>
<dbReference type="KEGG" id="cthu:HUR95_01940"/>
<dbReference type="PROSITE" id="PS51194">
    <property type="entry name" value="HELICASE_CTER"/>
    <property type="match status" value="1"/>
</dbReference>
<dbReference type="PROSITE" id="PS51192">
    <property type="entry name" value="HELICASE_ATP_BIND_1"/>
    <property type="match status" value="1"/>
</dbReference>
<evidence type="ECO:0000259" key="4">
    <source>
        <dbReference type="PROSITE" id="PS51194"/>
    </source>
</evidence>
<dbReference type="SMART" id="SM00487">
    <property type="entry name" value="DEXDc"/>
    <property type="match status" value="1"/>
</dbReference>
<keyword evidence="5" id="KW-0347">Helicase</keyword>
<dbReference type="SUPFAM" id="SSF52540">
    <property type="entry name" value="P-loop containing nucleoside triphosphate hydrolases"/>
    <property type="match status" value="2"/>
</dbReference>
<dbReference type="PANTHER" id="PTHR47957:SF3">
    <property type="entry name" value="ATP-DEPENDENT HELICASE HRQ1"/>
    <property type="match status" value="1"/>
</dbReference>
<name>A0A8X8I9M3_CALTT</name>
<gene>
    <name evidence="5" type="ORF">HUR95_01940</name>
</gene>
<dbReference type="Pfam" id="PF09369">
    <property type="entry name" value="MZB"/>
    <property type="match status" value="1"/>
</dbReference>
<organism evidence="5 6">
    <name type="scientific">Caldalkalibacillus thermarum (strain TA2.A1)</name>
    <dbReference type="NCBI Taxonomy" id="986075"/>
    <lineage>
        <taxon>Bacteria</taxon>
        <taxon>Bacillati</taxon>
        <taxon>Bacillota</taxon>
        <taxon>Bacilli</taxon>
        <taxon>Bacillales</taxon>
        <taxon>Bacillaceae</taxon>
        <taxon>Caldalkalibacillus</taxon>
    </lineage>
</organism>
<evidence type="ECO:0000313" key="5">
    <source>
        <dbReference type="EMBL" id="QZT34204.1"/>
    </source>
</evidence>
<dbReference type="Gene3D" id="3.40.50.300">
    <property type="entry name" value="P-loop containing nucleotide triphosphate hydrolases"/>
    <property type="match status" value="2"/>
</dbReference>
<dbReference type="CDD" id="cd17923">
    <property type="entry name" value="DEXHc_Hrq1-like"/>
    <property type="match status" value="1"/>
</dbReference>